<dbReference type="SUPFAM" id="SSF55785">
    <property type="entry name" value="PYP-like sensor domain (PAS domain)"/>
    <property type="match status" value="2"/>
</dbReference>
<dbReference type="CDD" id="cd00130">
    <property type="entry name" value="PAS"/>
    <property type="match status" value="2"/>
</dbReference>
<dbReference type="EMBL" id="BPMK01000018">
    <property type="protein sequence ID" value="GIZ53564.1"/>
    <property type="molecule type" value="Genomic_DNA"/>
</dbReference>
<dbReference type="PANTHER" id="PTHR24421:SF59">
    <property type="entry name" value="OXYGEN SENSOR HISTIDINE KINASE NREB"/>
    <property type="match status" value="1"/>
</dbReference>
<keyword evidence="1" id="KW-0808">Transferase</keyword>
<evidence type="ECO:0000256" key="1">
    <source>
        <dbReference type="ARBA" id="ARBA00022679"/>
    </source>
</evidence>
<keyword evidence="3" id="KW-0902">Two-component regulatory system</keyword>
<dbReference type="InterPro" id="IPR035965">
    <property type="entry name" value="PAS-like_dom_sf"/>
</dbReference>
<dbReference type="CDD" id="cd16917">
    <property type="entry name" value="HATPase_UhpB-NarQ-NarX-like"/>
    <property type="match status" value="1"/>
</dbReference>
<organism evidence="7 8">
    <name type="scientific">Noviherbaspirillum aridicola</name>
    <dbReference type="NCBI Taxonomy" id="2849687"/>
    <lineage>
        <taxon>Bacteria</taxon>
        <taxon>Pseudomonadati</taxon>
        <taxon>Pseudomonadota</taxon>
        <taxon>Betaproteobacteria</taxon>
        <taxon>Burkholderiales</taxon>
        <taxon>Oxalobacteraceae</taxon>
        <taxon>Noviherbaspirillum</taxon>
    </lineage>
</organism>
<proteinExistence type="predicted"/>
<dbReference type="InterPro" id="IPR013767">
    <property type="entry name" value="PAS_fold"/>
</dbReference>
<dbReference type="Proteomes" id="UP000887222">
    <property type="component" value="Unassembled WGS sequence"/>
</dbReference>
<dbReference type="Pfam" id="PF00989">
    <property type="entry name" value="PAS"/>
    <property type="match status" value="1"/>
</dbReference>
<dbReference type="Pfam" id="PF07730">
    <property type="entry name" value="HisKA_3"/>
    <property type="match status" value="1"/>
</dbReference>
<evidence type="ECO:0000259" key="6">
    <source>
        <dbReference type="PROSITE" id="PS50113"/>
    </source>
</evidence>
<dbReference type="SMART" id="SM00086">
    <property type="entry name" value="PAC"/>
    <property type="match status" value="2"/>
</dbReference>
<keyword evidence="2" id="KW-0418">Kinase</keyword>
<feature type="domain" description="PAS" evidence="5">
    <location>
        <begin position="57"/>
        <end position="127"/>
    </location>
</feature>
<dbReference type="InterPro" id="IPR036890">
    <property type="entry name" value="HATPase_C_sf"/>
</dbReference>
<dbReference type="Gene3D" id="3.30.565.10">
    <property type="entry name" value="Histidine kinase-like ATPase, C-terminal domain"/>
    <property type="match status" value="1"/>
</dbReference>
<protein>
    <recommendedName>
        <fullName evidence="9">Nitrogen regulation protein B</fullName>
    </recommendedName>
</protein>
<dbReference type="Gene3D" id="1.20.5.1930">
    <property type="match status" value="1"/>
</dbReference>
<sequence>MKNTAIRVPPPQRRSGDSKYLSAVPDVVPPYARAEESGVPAAQADSSALRFFELQQTIARYTDLYNSAPVAYFRLDFHGFILEANVMAAGMLGVTRASLRGRRLEDYISSDARLAYAVFLEQVFLGASKETCELGFLDSDGQPFFAHVEASADVTGEACSLVLCDISERRQAELGLIESEERFRLMADSAPVLIWITGPSQNYLWFNKMWLDFTGRQLDEELGSGWLGGIHEDDRSACTAIQSAAFEAREAFSMEYRLRRQDGHYHYMLAHGVPRFSPSGRFLGYIGSSIDITERKKVEEALRHSRQLLRHLVSYQEKVREDERKRIAREIHDDLGQNLLALRLDVAMLHTRTEKSHPRLNARVKVALDHIDATIRAVRAAINNLRPAVLDLGLNAAIEWQVQDFRRRTGIRCSLEMEDDVVLDDNCATALFRILQESLNNVQRHAQATAVQISVYREDRNLWMRIADNGVGMYPSCRRKANSFGLVGIEERISALGGGLSITGDKSKGTTLMVSLPLRDA</sequence>
<dbReference type="SMART" id="SM00091">
    <property type="entry name" value="PAS"/>
    <property type="match status" value="2"/>
</dbReference>
<dbReference type="PROSITE" id="PS50113">
    <property type="entry name" value="PAC"/>
    <property type="match status" value="1"/>
</dbReference>
<feature type="domain" description="Histidine kinase" evidence="4">
    <location>
        <begin position="330"/>
        <end position="520"/>
    </location>
</feature>
<dbReference type="SUPFAM" id="SSF55874">
    <property type="entry name" value="ATPase domain of HSP90 chaperone/DNA topoisomerase II/histidine kinase"/>
    <property type="match status" value="1"/>
</dbReference>
<dbReference type="Pfam" id="PF02518">
    <property type="entry name" value="HATPase_c"/>
    <property type="match status" value="1"/>
</dbReference>
<dbReference type="NCBIfam" id="TIGR00229">
    <property type="entry name" value="sensory_box"/>
    <property type="match status" value="2"/>
</dbReference>
<accession>A0ABQ4Q8M8</accession>
<evidence type="ECO:0000256" key="2">
    <source>
        <dbReference type="ARBA" id="ARBA00022777"/>
    </source>
</evidence>
<dbReference type="InterPro" id="IPR050482">
    <property type="entry name" value="Sensor_HK_TwoCompSys"/>
</dbReference>
<dbReference type="Gene3D" id="3.30.450.20">
    <property type="entry name" value="PAS domain"/>
    <property type="match status" value="2"/>
</dbReference>
<dbReference type="InterPro" id="IPR001610">
    <property type="entry name" value="PAC"/>
</dbReference>
<dbReference type="InterPro" id="IPR013655">
    <property type="entry name" value="PAS_fold_3"/>
</dbReference>
<dbReference type="InterPro" id="IPR005467">
    <property type="entry name" value="His_kinase_dom"/>
</dbReference>
<dbReference type="InterPro" id="IPR011712">
    <property type="entry name" value="Sig_transdc_His_kin_sub3_dim/P"/>
</dbReference>
<keyword evidence="8" id="KW-1185">Reference proteome</keyword>
<evidence type="ECO:0000313" key="8">
    <source>
        <dbReference type="Proteomes" id="UP000887222"/>
    </source>
</evidence>
<evidence type="ECO:0008006" key="9">
    <source>
        <dbReference type="Google" id="ProtNLM"/>
    </source>
</evidence>
<dbReference type="RefSeq" id="WP_220809980.1">
    <property type="nucleotide sequence ID" value="NZ_BPMK01000018.1"/>
</dbReference>
<dbReference type="InterPro" id="IPR000700">
    <property type="entry name" value="PAS-assoc_C"/>
</dbReference>
<evidence type="ECO:0000256" key="3">
    <source>
        <dbReference type="ARBA" id="ARBA00023012"/>
    </source>
</evidence>
<dbReference type="PANTHER" id="PTHR24421">
    <property type="entry name" value="NITRATE/NITRITE SENSOR PROTEIN NARX-RELATED"/>
    <property type="match status" value="1"/>
</dbReference>
<dbReference type="PROSITE" id="PS50112">
    <property type="entry name" value="PAS"/>
    <property type="match status" value="1"/>
</dbReference>
<dbReference type="InterPro" id="IPR003594">
    <property type="entry name" value="HATPase_dom"/>
</dbReference>
<dbReference type="PROSITE" id="PS50109">
    <property type="entry name" value="HIS_KIN"/>
    <property type="match status" value="1"/>
</dbReference>
<dbReference type="SMART" id="SM00387">
    <property type="entry name" value="HATPase_c"/>
    <property type="match status" value="1"/>
</dbReference>
<name>A0ABQ4Q8M8_9BURK</name>
<evidence type="ECO:0000259" key="4">
    <source>
        <dbReference type="PROSITE" id="PS50109"/>
    </source>
</evidence>
<gene>
    <name evidence="7" type="ORF">NCCP691_35780</name>
</gene>
<comment type="caution">
    <text evidence="7">The sequence shown here is derived from an EMBL/GenBank/DDBJ whole genome shotgun (WGS) entry which is preliminary data.</text>
</comment>
<evidence type="ECO:0000259" key="5">
    <source>
        <dbReference type="PROSITE" id="PS50112"/>
    </source>
</evidence>
<dbReference type="InterPro" id="IPR000014">
    <property type="entry name" value="PAS"/>
</dbReference>
<reference evidence="7 8" key="1">
    <citation type="journal article" date="2022" name="Int. J. Syst. Evol. Microbiol.">
        <title>Noviherbaspirillum aridicola sp. nov., isolated from an arid soil in Pakistan.</title>
        <authorList>
            <person name="Khan I.U."/>
            <person name="Saqib M."/>
            <person name="Amin A."/>
            <person name="Hussain F."/>
            <person name="Li L."/>
            <person name="Liu Y.H."/>
            <person name="Fang B.Z."/>
            <person name="Ahmed I."/>
            <person name="Li W.J."/>
        </authorList>
    </citation>
    <scope>NUCLEOTIDE SEQUENCE [LARGE SCALE GENOMIC DNA]</scope>
    <source>
        <strain evidence="7 8">NCCP-691</strain>
    </source>
</reference>
<dbReference type="Pfam" id="PF08447">
    <property type="entry name" value="PAS_3"/>
    <property type="match status" value="1"/>
</dbReference>
<evidence type="ECO:0000313" key="7">
    <source>
        <dbReference type="EMBL" id="GIZ53564.1"/>
    </source>
</evidence>
<feature type="domain" description="PAC" evidence="6">
    <location>
        <begin position="252"/>
        <end position="304"/>
    </location>
</feature>